<evidence type="ECO:0000256" key="8">
    <source>
        <dbReference type="ARBA" id="ARBA00023163"/>
    </source>
</evidence>
<feature type="domain" description="R3H" evidence="13">
    <location>
        <begin position="706"/>
        <end position="769"/>
    </location>
</feature>
<dbReference type="EMBL" id="KV454002">
    <property type="protein sequence ID" value="ODQ48157.1"/>
    <property type="molecule type" value="Genomic_DNA"/>
</dbReference>
<dbReference type="Pfam" id="PF01424">
    <property type="entry name" value="R3H"/>
    <property type="match status" value="1"/>
</dbReference>
<evidence type="ECO:0000256" key="3">
    <source>
        <dbReference type="ARBA" id="ARBA00022723"/>
    </source>
</evidence>
<dbReference type="PROSITE" id="PS50016">
    <property type="entry name" value="ZF_PHD_2"/>
    <property type="match status" value="1"/>
</dbReference>
<dbReference type="Proteomes" id="UP000094455">
    <property type="component" value="Unassembled WGS sequence"/>
</dbReference>
<evidence type="ECO:0000256" key="2">
    <source>
        <dbReference type="ARBA" id="ARBA00007269"/>
    </source>
</evidence>
<evidence type="ECO:0000259" key="11">
    <source>
        <dbReference type="PROSITE" id="PS50016"/>
    </source>
</evidence>
<dbReference type="GO" id="GO:0008270">
    <property type="term" value="F:zinc ion binding"/>
    <property type="evidence" value="ECO:0007669"/>
    <property type="project" value="UniProtKB-KW"/>
</dbReference>
<organism evidence="14 15">
    <name type="scientific">Pichia membranifaciens NRRL Y-2026</name>
    <dbReference type="NCBI Taxonomy" id="763406"/>
    <lineage>
        <taxon>Eukaryota</taxon>
        <taxon>Fungi</taxon>
        <taxon>Dikarya</taxon>
        <taxon>Ascomycota</taxon>
        <taxon>Saccharomycotina</taxon>
        <taxon>Pichiomycetes</taxon>
        <taxon>Pichiales</taxon>
        <taxon>Pichiaceae</taxon>
        <taxon>Pichia</taxon>
    </lineage>
</organism>
<evidence type="ECO:0000256" key="7">
    <source>
        <dbReference type="ARBA" id="ARBA00023015"/>
    </source>
</evidence>
<keyword evidence="7" id="KW-0805">Transcription regulation</keyword>
<dbReference type="Gene3D" id="3.30.1370.50">
    <property type="entry name" value="R3H-like domain"/>
    <property type="match status" value="1"/>
</dbReference>
<protein>
    <recommendedName>
        <fullName evidence="16">R3H domain-containing protein</fullName>
    </recommendedName>
</protein>
<feature type="domain" description="PHD-type" evidence="11">
    <location>
        <begin position="29"/>
        <end position="84"/>
    </location>
</feature>
<dbReference type="PROSITE" id="PS50089">
    <property type="entry name" value="ZF_RING_2"/>
    <property type="match status" value="1"/>
</dbReference>
<dbReference type="Pfam" id="PF01422">
    <property type="entry name" value="zf-NF-X1"/>
    <property type="match status" value="6"/>
</dbReference>
<evidence type="ECO:0000256" key="5">
    <source>
        <dbReference type="ARBA" id="ARBA00022771"/>
    </source>
</evidence>
<dbReference type="SMART" id="SM00438">
    <property type="entry name" value="ZnF_NFX"/>
    <property type="match status" value="8"/>
</dbReference>
<comment type="subcellular location">
    <subcellularLocation>
        <location evidence="1">Nucleus</location>
    </subcellularLocation>
</comment>
<dbReference type="CDD" id="cd06008">
    <property type="entry name" value="NF-X1-zinc-finger"/>
    <property type="match status" value="6"/>
</dbReference>
<dbReference type="SMART" id="SM00393">
    <property type="entry name" value="R3H"/>
    <property type="match status" value="1"/>
</dbReference>
<comment type="similarity">
    <text evidence="2">Belongs to the NFX1 family.</text>
</comment>
<evidence type="ECO:0008006" key="16">
    <source>
        <dbReference type="Google" id="ProtNLM"/>
    </source>
</evidence>
<dbReference type="GO" id="GO:0070651">
    <property type="term" value="P:nonfunctional rRNA decay"/>
    <property type="evidence" value="ECO:0007669"/>
    <property type="project" value="EnsemblFungi"/>
</dbReference>
<dbReference type="RefSeq" id="XP_019019270.1">
    <property type="nucleotide sequence ID" value="XM_019161041.1"/>
</dbReference>
<dbReference type="GO" id="GO:0000981">
    <property type="term" value="F:DNA-binding transcription factor activity, RNA polymerase II-specific"/>
    <property type="evidence" value="ECO:0007669"/>
    <property type="project" value="TreeGrafter"/>
</dbReference>
<gene>
    <name evidence="14" type="ORF">PICMEDRAFT_15974</name>
</gene>
<keyword evidence="15" id="KW-1185">Reference proteome</keyword>
<dbReference type="InterPro" id="IPR001841">
    <property type="entry name" value="Znf_RING"/>
</dbReference>
<keyword evidence="6" id="KW-0862">Zinc</keyword>
<dbReference type="SUPFAM" id="SSF82708">
    <property type="entry name" value="R3H domain"/>
    <property type="match status" value="1"/>
</dbReference>
<dbReference type="GO" id="GO:0005634">
    <property type="term" value="C:nucleus"/>
    <property type="evidence" value="ECO:0007669"/>
    <property type="project" value="UniProtKB-SubCell"/>
</dbReference>
<dbReference type="GO" id="GO:0000122">
    <property type="term" value="P:negative regulation of transcription by RNA polymerase II"/>
    <property type="evidence" value="ECO:0007669"/>
    <property type="project" value="TreeGrafter"/>
</dbReference>
<keyword evidence="4" id="KW-0677">Repeat</keyword>
<dbReference type="InterPro" id="IPR011011">
    <property type="entry name" value="Znf_FYVE_PHD"/>
</dbReference>
<keyword evidence="3" id="KW-0479">Metal-binding</keyword>
<proteinExistence type="inferred from homology"/>
<evidence type="ECO:0000256" key="6">
    <source>
        <dbReference type="ARBA" id="ARBA00022833"/>
    </source>
</evidence>
<keyword evidence="5 10" id="KW-0863">Zinc-finger</keyword>
<dbReference type="AlphaFoldDB" id="A0A1E3NPY1"/>
<evidence type="ECO:0000256" key="9">
    <source>
        <dbReference type="ARBA" id="ARBA00023242"/>
    </source>
</evidence>
<evidence type="ECO:0000259" key="12">
    <source>
        <dbReference type="PROSITE" id="PS50089"/>
    </source>
</evidence>
<keyword evidence="9" id="KW-0539">Nucleus</keyword>
<evidence type="ECO:0000259" key="13">
    <source>
        <dbReference type="PROSITE" id="PS51061"/>
    </source>
</evidence>
<dbReference type="STRING" id="763406.A0A1E3NPY1"/>
<evidence type="ECO:0000256" key="1">
    <source>
        <dbReference type="ARBA" id="ARBA00004123"/>
    </source>
</evidence>
<dbReference type="GO" id="GO:0000977">
    <property type="term" value="F:RNA polymerase II transcription regulatory region sequence-specific DNA binding"/>
    <property type="evidence" value="ECO:0007669"/>
    <property type="project" value="TreeGrafter"/>
</dbReference>
<keyword evidence="8" id="KW-0804">Transcription</keyword>
<dbReference type="SUPFAM" id="SSF57903">
    <property type="entry name" value="FYVE/PHD zinc finger"/>
    <property type="match status" value="1"/>
</dbReference>
<dbReference type="InterPro" id="IPR001374">
    <property type="entry name" value="R3H_dom"/>
</dbReference>
<evidence type="ECO:0000256" key="10">
    <source>
        <dbReference type="PROSITE-ProRule" id="PRU00175"/>
    </source>
</evidence>
<dbReference type="InterPro" id="IPR000967">
    <property type="entry name" value="Znf_NFX1"/>
</dbReference>
<feature type="domain" description="RING-type" evidence="12">
    <location>
        <begin position="32"/>
        <end position="82"/>
    </location>
</feature>
<name>A0A1E3NPY1_9ASCO</name>
<dbReference type="InterPro" id="IPR019787">
    <property type="entry name" value="Znf_PHD-finger"/>
</dbReference>
<dbReference type="GO" id="GO:0005737">
    <property type="term" value="C:cytoplasm"/>
    <property type="evidence" value="ECO:0007669"/>
    <property type="project" value="EnsemblFungi"/>
</dbReference>
<dbReference type="GeneID" id="30177728"/>
<dbReference type="InterPro" id="IPR036867">
    <property type="entry name" value="R3H_dom_sf"/>
</dbReference>
<dbReference type="PANTHER" id="PTHR12360">
    <property type="entry name" value="NUCLEAR TRANSCRIPTION FACTOR, X-BOX BINDING 1 NFX1"/>
    <property type="match status" value="1"/>
</dbReference>
<dbReference type="PROSITE" id="PS51061">
    <property type="entry name" value="R3H"/>
    <property type="match status" value="1"/>
</dbReference>
<accession>A0A1E3NPY1</accession>
<evidence type="ECO:0000313" key="14">
    <source>
        <dbReference type="EMBL" id="ODQ48157.1"/>
    </source>
</evidence>
<dbReference type="OrthoDB" id="6512771at2759"/>
<dbReference type="PANTHER" id="PTHR12360:SF12">
    <property type="entry name" value="TRANSCRIPTIONAL REPRESSOR NF-X1"/>
    <property type="match status" value="1"/>
</dbReference>
<sequence>MLEPLNEGGAERGADDLRTSILKEIGASTYTCLVCTDYITPSSKVWSCDHCHRAFDLDCIKDWALRGSSTQDDKSWRCPSCNRSHSKIPKLYTCWCGKSINPTLNVLEPHSCGNTCGSPLKTCIHECSLQCHPGPHMERCTALGPVLKCRCGRHSKQLPCVLTPYDRGWSCDEVCNDILPCGIHRCKQKCHSGLCGECEEEISVRCYCGKASETIVCHERLPIKSEENGVAWIGNFECNDPCGEFFDCGVHKCEQNCHPVNKDSHKCPNSPLNLIYCPCGKTKIDSLLDSPRKSCLDPIPTCESVCGKRLPCGHKCYWNCHDGPCSPCYRTVDAECRCGFTSFSIACALITQGYTPTCTFKCNAKFNCKRHYCTRVCCEFRQVAFDRSKLIKKHLRKNIITSAIAESVEFEDVHTCQKECNQLLSCGKHRCKATCHPGSCSPCLESSSDDLVCNCGRTVVPAPVRCGTTLPICPFQCARQTTCGHRPEPHHCHEDDVSCPKCTMLVTKRCQCEKQNLVTNVMCYQDRVSCFRLCGKKLPCGEHECKKVCHKPGDCQKKCTEKCLKTRKCGHKCQQTCHFGKLCNEALPCQEHVTVTCNCGRRKQPLLCYTVANMIKESKSSHNAEVNGSSIDDESFTPHIACDEMCEKERRNRLLFDALGLNPARAKDTEVMLRMRTVESIYTPFTLNIYAKQAAWCKGIEEIFSQLLAHTMESSFRSLSNSEIKQSHHFRPMREVQRRFVHELAESWGLFSEAHDPEPHRSVFVKLVKSSKIPDIKLQEAHEIYQKYKALEKKKSLERVSRQEEKEKHASDSPEHIYFNGIIIKDVFFGVTVETIDASFFNIWNQTENESRKFPLVKNGRVEFICENMYVFYGDSCLEEEKPALEKQIEKLRPLFDKRVKDSNLALKCILAKVNIEEGTVVEMMDESNHRDEEATGKAQIHDNLVDVATETIDDVKVEAVTVPSEWW</sequence>
<dbReference type="InterPro" id="IPR034078">
    <property type="entry name" value="NFX1_fam"/>
</dbReference>
<evidence type="ECO:0000256" key="4">
    <source>
        <dbReference type="ARBA" id="ARBA00022737"/>
    </source>
</evidence>
<evidence type="ECO:0000313" key="15">
    <source>
        <dbReference type="Proteomes" id="UP000094455"/>
    </source>
</evidence>
<reference evidence="14 15" key="1">
    <citation type="journal article" date="2016" name="Proc. Natl. Acad. Sci. U.S.A.">
        <title>Comparative genomics of biotechnologically important yeasts.</title>
        <authorList>
            <person name="Riley R."/>
            <person name="Haridas S."/>
            <person name="Wolfe K.H."/>
            <person name="Lopes M.R."/>
            <person name="Hittinger C.T."/>
            <person name="Goeker M."/>
            <person name="Salamov A.A."/>
            <person name="Wisecaver J.H."/>
            <person name="Long T.M."/>
            <person name="Calvey C.H."/>
            <person name="Aerts A.L."/>
            <person name="Barry K.W."/>
            <person name="Choi C."/>
            <person name="Clum A."/>
            <person name="Coughlan A.Y."/>
            <person name="Deshpande S."/>
            <person name="Douglass A.P."/>
            <person name="Hanson S.J."/>
            <person name="Klenk H.-P."/>
            <person name="LaButti K.M."/>
            <person name="Lapidus A."/>
            <person name="Lindquist E.A."/>
            <person name="Lipzen A.M."/>
            <person name="Meier-Kolthoff J.P."/>
            <person name="Ohm R.A."/>
            <person name="Otillar R.P."/>
            <person name="Pangilinan J.L."/>
            <person name="Peng Y."/>
            <person name="Rokas A."/>
            <person name="Rosa C.A."/>
            <person name="Scheuner C."/>
            <person name="Sibirny A.A."/>
            <person name="Slot J.C."/>
            <person name="Stielow J.B."/>
            <person name="Sun H."/>
            <person name="Kurtzman C.P."/>
            <person name="Blackwell M."/>
            <person name="Grigoriev I.V."/>
            <person name="Jeffries T.W."/>
        </authorList>
    </citation>
    <scope>NUCLEOTIDE SEQUENCE [LARGE SCALE GENOMIC DNA]</scope>
    <source>
        <strain evidence="14 15">NRRL Y-2026</strain>
    </source>
</reference>